<accession>A0A0C2XHH5</accession>
<proteinExistence type="predicted"/>
<protein>
    <recommendedName>
        <fullName evidence="3">Protein kinase domain-containing protein</fullName>
    </recommendedName>
</protein>
<sequence length="392" mass="45249">MKEKEKLKNRLEAFLKDPHSKTERPNGFEMMIGEPNDDDSVVMAYVVLPEVPSRMPVEEAHLYLSPAHAIGVGNHSFVYDAEFEVPRSFLVKEELCMDCVQADIEELLEERRQDLENARPGKLITTTTVVPPYLMTCGPGDDKTQYLLEEGSETTTIRYEGPYDVVVQTRVKYQNLERAPYCEHLKARETSIHPLTTKVSVAAKLSLEHDEHLRFEANNYQRFPKHFFEHWSGYNIIRPFHQPVPLGAIVPQFYGYYKVDEESREDDDEYMSPILLIEKCGTPITFDELSIDDKQECASLLYRLHEAAWTHGSVYERNILRQPGPITASQAERTLNQTKRGGYGKDWSYRLIDFGRAEYVGDKGSQRQVEDAVRLDAWKMDKWANGFQDHFG</sequence>
<dbReference type="Proteomes" id="UP000053424">
    <property type="component" value="Unassembled WGS sequence"/>
</dbReference>
<dbReference type="HOGENOM" id="CLU_704097_0_0_1"/>
<reference evidence="2" key="2">
    <citation type="submission" date="2015-01" db="EMBL/GenBank/DDBJ databases">
        <title>Evolutionary Origins and Diversification of the Mycorrhizal Mutualists.</title>
        <authorList>
            <consortium name="DOE Joint Genome Institute"/>
            <consortium name="Mycorrhizal Genomics Consortium"/>
            <person name="Kohler A."/>
            <person name="Kuo A."/>
            <person name="Nagy L.G."/>
            <person name="Floudas D."/>
            <person name="Copeland A."/>
            <person name="Barry K.W."/>
            <person name="Cichocki N."/>
            <person name="Veneault-Fourrey C."/>
            <person name="LaButti K."/>
            <person name="Lindquist E.A."/>
            <person name="Lipzen A."/>
            <person name="Lundell T."/>
            <person name="Morin E."/>
            <person name="Murat C."/>
            <person name="Riley R."/>
            <person name="Ohm R."/>
            <person name="Sun H."/>
            <person name="Tunlid A."/>
            <person name="Henrissat B."/>
            <person name="Grigoriev I.V."/>
            <person name="Hibbett D.S."/>
            <person name="Martin F."/>
        </authorList>
    </citation>
    <scope>NUCLEOTIDE SEQUENCE [LARGE SCALE GENOMIC DNA]</scope>
    <source>
        <strain evidence="2">h7</strain>
    </source>
</reference>
<dbReference type="OrthoDB" id="5327923at2759"/>
<evidence type="ECO:0000313" key="1">
    <source>
        <dbReference type="EMBL" id="KIM37318.1"/>
    </source>
</evidence>
<gene>
    <name evidence="1" type="ORF">M413DRAFT_277378</name>
</gene>
<dbReference type="STRING" id="686832.A0A0C2XHH5"/>
<dbReference type="EMBL" id="KN831798">
    <property type="protein sequence ID" value="KIM37318.1"/>
    <property type="molecule type" value="Genomic_DNA"/>
</dbReference>
<keyword evidence="2" id="KW-1185">Reference proteome</keyword>
<dbReference type="AlphaFoldDB" id="A0A0C2XHH5"/>
<name>A0A0C2XHH5_HEBCY</name>
<evidence type="ECO:0008006" key="3">
    <source>
        <dbReference type="Google" id="ProtNLM"/>
    </source>
</evidence>
<reference evidence="1 2" key="1">
    <citation type="submission" date="2014-04" db="EMBL/GenBank/DDBJ databases">
        <authorList>
            <consortium name="DOE Joint Genome Institute"/>
            <person name="Kuo A."/>
            <person name="Gay G."/>
            <person name="Dore J."/>
            <person name="Kohler A."/>
            <person name="Nagy L.G."/>
            <person name="Floudas D."/>
            <person name="Copeland A."/>
            <person name="Barry K.W."/>
            <person name="Cichocki N."/>
            <person name="Veneault-Fourrey C."/>
            <person name="LaButti K."/>
            <person name="Lindquist E.A."/>
            <person name="Lipzen A."/>
            <person name="Lundell T."/>
            <person name="Morin E."/>
            <person name="Murat C."/>
            <person name="Sun H."/>
            <person name="Tunlid A."/>
            <person name="Henrissat B."/>
            <person name="Grigoriev I.V."/>
            <person name="Hibbett D.S."/>
            <person name="Martin F."/>
            <person name="Nordberg H.P."/>
            <person name="Cantor M.N."/>
            <person name="Hua S.X."/>
        </authorList>
    </citation>
    <scope>NUCLEOTIDE SEQUENCE [LARGE SCALE GENOMIC DNA]</scope>
    <source>
        <strain evidence="2">h7</strain>
    </source>
</reference>
<organism evidence="1 2">
    <name type="scientific">Hebeloma cylindrosporum</name>
    <dbReference type="NCBI Taxonomy" id="76867"/>
    <lineage>
        <taxon>Eukaryota</taxon>
        <taxon>Fungi</taxon>
        <taxon>Dikarya</taxon>
        <taxon>Basidiomycota</taxon>
        <taxon>Agaricomycotina</taxon>
        <taxon>Agaricomycetes</taxon>
        <taxon>Agaricomycetidae</taxon>
        <taxon>Agaricales</taxon>
        <taxon>Agaricineae</taxon>
        <taxon>Hymenogastraceae</taxon>
        <taxon>Hebeloma</taxon>
    </lineage>
</organism>
<evidence type="ECO:0000313" key="2">
    <source>
        <dbReference type="Proteomes" id="UP000053424"/>
    </source>
</evidence>